<dbReference type="RefSeq" id="XP_016931613.3">
    <property type="nucleotide sequence ID" value="XM_017076124.4"/>
</dbReference>
<accession>A0AB39ZAQ7</accession>
<dbReference type="Proteomes" id="UP001652628">
    <property type="component" value="Chromosome 2L"/>
</dbReference>
<keyword evidence="1" id="KW-0175">Coiled coil</keyword>
<gene>
    <name evidence="4" type="primary">LOC108011058</name>
</gene>
<feature type="coiled-coil region" evidence="1">
    <location>
        <begin position="103"/>
        <end position="130"/>
    </location>
</feature>
<sequence>MSDSKVEYYWDDLGVQQLDGFASEISEMSSKGDIFHTASEEFPGLQQHREQVEQIQRRGSQILSQAQKNSKVLVENMFKNLKIGCERPMFPPQITAPKAYCFKDIYSSRKDRLIRECQEQERKLREFHSRPMPDFRHAHERQASKVVVHRITCPMTPNVLKNSREMEEKRRLKVKQLQKEREEESKLYRKQFLRAKPIPQSSRQPLKPSNRPSGVSQVKVKVEPFNLSAESRVQQRRLFNVQNTKAQESKRREMEEQRQRAEREAYQKQRQLTMFRARPNPFSAR</sequence>
<feature type="region of interest" description="Disordered" evidence="2">
    <location>
        <begin position="195"/>
        <end position="218"/>
    </location>
</feature>
<protein>
    <recommendedName>
        <fullName evidence="5">TPX2 C-terminal domain-containing protein</fullName>
    </recommendedName>
</protein>
<proteinExistence type="predicted"/>
<dbReference type="AlphaFoldDB" id="A0AB39ZAQ7"/>
<name>A0AB39ZAQ7_DROSZ</name>
<keyword evidence="3" id="KW-1185">Reference proteome</keyword>
<evidence type="ECO:0000256" key="1">
    <source>
        <dbReference type="SAM" id="Coils"/>
    </source>
</evidence>
<feature type="compositionally biased region" description="Basic and acidic residues" evidence="2">
    <location>
        <begin position="247"/>
        <end position="267"/>
    </location>
</feature>
<feature type="region of interest" description="Disordered" evidence="2">
    <location>
        <begin position="239"/>
        <end position="285"/>
    </location>
</feature>
<evidence type="ECO:0000256" key="2">
    <source>
        <dbReference type="SAM" id="MobiDB-lite"/>
    </source>
</evidence>
<reference evidence="4" key="2">
    <citation type="submission" date="2025-08" db="UniProtKB">
        <authorList>
            <consortium name="RefSeq"/>
        </authorList>
    </citation>
    <scope>IDENTIFICATION</scope>
</reference>
<dbReference type="GeneID" id="108011058"/>
<reference evidence="3" key="1">
    <citation type="submission" date="2025-05" db="UniProtKB">
        <authorList>
            <consortium name="RefSeq"/>
        </authorList>
    </citation>
    <scope>NUCLEOTIDE SEQUENCE [LARGE SCALE GENOMIC DNA]</scope>
</reference>
<evidence type="ECO:0000313" key="3">
    <source>
        <dbReference type="Proteomes" id="UP001652628"/>
    </source>
</evidence>
<evidence type="ECO:0000313" key="4">
    <source>
        <dbReference type="RefSeq" id="XP_016931613.3"/>
    </source>
</evidence>
<organism evidence="3 4">
    <name type="scientific">Drosophila suzukii</name>
    <name type="common">Spotted-wing drosophila fruit fly</name>
    <dbReference type="NCBI Taxonomy" id="28584"/>
    <lineage>
        <taxon>Eukaryota</taxon>
        <taxon>Metazoa</taxon>
        <taxon>Ecdysozoa</taxon>
        <taxon>Arthropoda</taxon>
        <taxon>Hexapoda</taxon>
        <taxon>Insecta</taxon>
        <taxon>Pterygota</taxon>
        <taxon>Neoptera</taxon>
        <taxon>Endopterygota</taxon>
        <taxon>Diptera</taxon>
        <taxon>Brachycera</taxon>
        <taxon>Muscomorpha</taxon>
        <taxon>Ephydroidea</taxon>
        <taxon>Drosophilidae</taxon>
        <taxon>Drosophila</taxon>
        <taxon>Sophophora</taxon>
    </lineage>
</organism>
<evidence type="ECO:0008006" key="5">
    <source>
        <dbReference type="Google" id="ProtNLM"/>
    </source>
</evidence>